<evidence type="ECO:0000256" key="6">
    <source>
        <dbReference type="ARBA" id="ARBA00023242"/>
    </source>
</evidence>
<dbReference type="InterPro" id="IPR009057">
    <property type="entry name" value="Homeodomain-like_sf"/>
</dbReference>
<evidence type="ECO:0000313" key="11">
    <source>
        <dbReference type="Proteomes" id="UP000813462"/>
    </source>
</evidence>
<dbReference type="GO" id="GO:0005634">
    <property type="term" value="C:nucleus"/>
    <property type="evidence" value="ECO:0007669"/>
    <property type="project" value="UniProtKB-SubCell"/>
</dbReference>
<evidence type="ECO:0008006" key="12">
    <source>
        <dbReference type="Google" id="ProtNLM"/>
    </source>
</evidence>
<feature type="domain" description="HTH myb-type" evidence="9">
    <location>
        <begin position="148"/>
        <end position="198"/>
    </location>
</feature>
<evidence type="ECO:0000256" key="2">
    <source>
        <dbReference type="ARBA" id="ARBA00022737"/>
    </source>
</evidence>
<comment type="subcellular location">
    <subcellularLocation>
        <location evidence="1">Nucleus</location>
    </subcellularLocation>
</comment>
<dbReference type="SUPFAM" id="SSF46689">
    <property type="entry name" value="Homeodomain-like"/>
    <property type="match status" value="2"/>
</dbReference>
<evidence type="ECO:0000256" key="1">
    <source>
        <dbReference type="ARBA" id="ARBA00004123"/>
    </source>
</evidence>
<dbReference type="Proteomes" id="UP000813462">
    <property type="component" value="Unassembled WGS sequence"/>
</dbReference>
<dbReference type="Pfam" id="PF00249">
    <property type="entry name" value="Myb_DNA-binding"/>
    <property type="match status" value="1"/>
</dbReference>
<dbReference type="GO" id="GO:0000981">
    <property type="term" value="F:DNA-binding transcription factor activity, RNA polymerase II-specific"/>
    <property type="evidence" value="ECO:0007669"/>
    <property type="project" value="TreeGrafter"/>
</dbReference>
<keyword evidence="4" id="KW-0238">DNA-binding</keyword>
<dbReference type="FunFam" id="1.10.10.60:FF:000016">
    <property type="entry name" value="Transcriptional activator Myb isoform A"/>
    <property type="match status" value="1"/>
</dbReference>
<dbReference type="PROSITE" id="PS51294">
    <property type="entry name" value="HTH_MYB"/>
    <property type="match status" value="3"/>
</dbReference>
<keyword evidence="3" id="KW-0805">Transcription regulation</keyword>
<evidence type="ECO:0000256" key="3">
    <source>
        <dbReference type="ARBA" id="ARBA00023015"/>
    </source>
</evidence>
<feature type="region of interest" description="Disordered" evidence="7">
    <location>
        <begin position="750"/>
        <end position="805"/>
    </location>
</feature>
<feature type="compositionally biased region" description="Polar residues" evidence="7">
    <location>
        <begin position="403"/>
        <end position="417"/>
    </location>
</feature>
<feature type="domain" description="Myb-like" evidence="8">
    <location>
        <begin position="92"/>
        <end position="143"/>
    </location>
</feature>
<dbReference type="PROSITE" id="PS50090">
    <property type="entry name" value="MYB_LIKE"/>
    <property type="match status" value="3"/>
</dbReference>
<evidence type="ECO:0000256" key="7">
    <source>
        <dbReference type="SAM" id="MobiDB-lite"/>
    </source>
</evidence>
<dbReference type="CDD" id="cd00167">
    <property type="entry name" value="SANT"/>
    <property type="match status" value="3"/>
</dbReference>
<dbReference type="FunFam" id="1.10.10.60:FF:000010">
    <property type="entry name" value="Transcriptional activator Myb isoform A"/>
    <property type="match status" value="1"/>
</dbReference>
<proteinExistence type="predicted"/>
<evidence type="ECO:0000256" key="4">
    <source>
        <dbReference type="ARBA" id="ARBA00023125"/>
    </source>
</evidence>
<dbReference type="AlphaFoldDB" id="A0A978UAY8"/>
<keyword evidence="2" id="KW-0677">Repeat</keyword>
<evidence type="ECO:0000313" key="10">
    <source>
        <dbReference type="EMBL" id="KAH7511931.1"/>
    </source>
</evidence>
<feature type="compositionally biased region" description="Polar residues" evidence="7">
    <location>
        <begin position="788"/>
        <end position="805"/>
    </location>
</feature>
<feature type="domain" description="HTH myb-type" evidence="9">
    <location>
        <begin position="92"/>
        <end position="147"/>
    </location>
</feature>
<dbReference type="GO" id="GO:0000978">
    <property type="term" value="F:RNA polymerase II cis-regulatory region sequence-specific DNA binding"/>
    <property type="evidence" value="ECO:0007669"/>
    <property type="project" value="TreeGrafter"/>
</dbReference>
<dbReference type="EMBL" id="JAEACU010000012">
    <property type="protein sequence ID" value="KAH7511931.1"/>
    <property type="molecule type" value="Genomic_DNA"/>
</dbReference>
<evidence type="ECO:0000259" key="8">
    <source>
        <dbReference type="PROSITE" id="PS50090"/>
    </source>
</evidence>
<dbReference type="PANTHER" id="PTHR45614:SF266">
    <property type="entry name" value="TRANSCRIPTION FACTOR MYB3R-4"/>
    <property type="match status" value="1"/>
</dbReference>
<comment type="caution">
    <text evidence="10">The sequence shown here is derived from an EMBL/GenBank/DDBJ whole genome shotgun (WGS) entry which is preliminary data.</text>
</comment>
<evidence type="ECO:0000259" key="9">
    <source>
        <dbReference type="PROSITE" id="PS51294"/>
    </source>
</evidence>
<evidence type="ECO:0000256" key="5">
    <source>
        <dbReference type="ARBA" id="ARBA00023163"/>
    </source>
</evidence>
<keyword evidence="6" id="KW-0539">Nucleus</keyword>
<dbReference type="SMART" id="SM00717">
    <property type="entry name" value="SANT"/>
    <property type="match status" value="3"/>
</dbReference>
<feature type="domain" description="Myb-like" evidence="8">
    <location>
        <begin position="144"/>
        <end position="194"/>
    </location>
</feature>
<dbReference type="Pfam" id="PF13921">
    <property type="entry name" value="Myb_DNA-bind_6"/>
    <property type="match status" value="1"/>
</dbReference>
<dbReference type="InterPro" id="IPR017930">
    <property type="entry name" value="Myb_dom"/>
</dbReference>
<dbReference type="InterPro" id="IPR001005">
    <property type="entry name" value="SANT/Myb"/>
</dbReference>
<feature type="domain" description="Myb-like" evidence="8">
    <location>
        <begin position="40"/>
        <end position="91"/>
    </location>
</feature>
<feature type="domain" description="HTH myb-type" evidence="9">
    <location>
        <begin position="46"/>
        <end position="91"/>
    </location>
</feature>
<dbReference type="InterPro" id="IPR050560">
    <property type="entry name" value="MYB_TF"/>
</dbReference>
<sequence>MTRLRRSNIKRPGVVAAAPNTETNACQKMRPFHGRISGPTRRSTTGKWTAEEDERLRIAVHHFKGKNWKKIAEFFKDRTDVQCLHRWQKVLNPELIKGPWSKEEDEVIVALVNKYGAKKWSIIAEALPGRIGKQCRERWHNHLNPAINKEPWTQEEELTLIRAHQTYGNKWAELTKFLPGRTDNAIKNHWNSSVKKKVDTYLASGLLAQFQGLPEVRNQNSSSMGMREGHADELIEENIIESSQRSNAVNCTKFDHVTENTAINATEDFRTEESDSGVGCNLEQHSAYEDVSPAIDDTQFSSHELSGLRFLDSLEESSVQFGTSGFFPTENENYDSGSSLLQTSEGYRTSTTTEDMLVDSVKMEHLMISESNCCKIIFSEAMKPEGNAAKKPIYMPLNGGKSSLPGQSDIHSSSSARTLPLKSPVRPKNVSGHTLELEVIPNLKDDFIYVDSPNGDSDKTGHHLKNGPKLVPVDIFSSSNPDSGATILSGCSDKRDSELNEANVPLNLAVADNTDSMQTLTLTDDSSTMQNKEKDLGTLSYEPLRFPLLDIPFFNCDLMKTGSDMQQTYSPLGIRQFMLSSTNFSSPCSLLDSPIVDGTPEAILKHAAKRFSSTASIMKKRSDEILSPAEKTKGEMKFENDTNVSTSSFTGGFSSLESNFIENDGSAMSLSTPEESLHSDCLQKLSYGDSMQDVVNMDCSFEGGKETVESLDGRISDKDDEAKHTGVLTEHNIGKDAHETNSTLINAVLSPRSQHRKLERSDLGGSLDSVSENDERQTVPVTSLECAESSNPSKSTLETAENDADNQSINIPLLTSFRFGETPGIKRDIKSPSTWKSPVFVNTFLHGNVDTIMTFEDIEYFLSPGTRSYDAIGLMKQMTEQTAATITNAREVFAGDFVESAPKTIFSLDQNPTHKNNYIHHNEQENMPPNLLKEWRVLDFSECVTPTKEMESKRLAVAPTISSPSYLMKSCR</sequence>
<reference evidence="10" key="1">
    <citation type="journal article" date="2021" name="Front. Plant Sci.">
        <title>Chromosome-Scale Genome Assembly for Chinese Sour Jujube and Insights Into Its Genome Evolution and Domestication Signature.</title>
        <authorList>
            <person name="Shen L.-Y."/>
            <person name="Luo H."/>
            <person name="Wang X.-L."/>
            <person name="Wang X.-M."/>
            <person name="Qiu X.-J."/>
            <person name="Liu H."/>
            <person name="Zhou S.-S."/>
            <person name="Jia K.-H."/>
            <person name="Nie S."/>
            <person name="Bao Y.-T."/>
            <person name="Zhang R.-G."/>
            <person name="Yun Q.-Z."/>
            <person name="Chai Y.-H."/>
            <person name="Lu J.-Y."/>
            <person name="Li Y."/>
            <person name="Zhao S.-W."/>
            <person name="Mao J.-F."/>
            <person name="Jia S.-G."/>
            <person name="Mao Y.-M."/>
        </authorList>
    </citation>
    <scope>NUCLEOTIDE SEQUENCE</scope>
    <source>
        <strain evidence="10">AT0</strain>
        <tissue evidence="10">Leaf</tissue>
    </source>
</reference>
<dbReference type="FunFam" id="1.10.10.60:FF:000324">
    <property type="entry name" value="Transcription factor MYB3R-2"/>
    <property type="match status" value="1"/>
</dbReference>
<organism evidence="10 11">
    <name type="scientific">Ziziphus jujuba var. spinosa</name>
    <dbReference type="NCBI Taxonomy" id="714518"/>
    <lineage>
        <taxon>Eukaryota</taxon>
        <taxon>Viridiplantae</taxon>
        <taxon>Streptophyta</taxon>
        <taxon>Embryophyta</taxon>
        <taxon>Tracheophyta</taxon>
        <taxon>Spermatophyta</taxon>
        <taxon>Magnoliopsida</taxon>
        <taxon>eudicotyledons</taxon>
        <taxon>Gunneridae</taxon>
        <taxon>Pentapetalae</taxon>
        <taxon>rosids</taxon>
        <taxon>fabids</taxon>
        <taxon>Rosales</taxon>
        <taxon>Rhamnaceae</taxon>
        <taxon>Paliureae</taxon>
        <taxon>Ziziphus</taxon>
    </lineage>
</organism>
<protein>
    <recommendedName>
        <fullName evidence="12">Transcription factor MYB3R-1-like</fullName>
    </recommendedName>
</protein>
<dbReference type="PANTHER" id="PTHR45614">
    <property type="entry name" value="MYB PROTEIN-RELATED"/>
    <property type="match status" value="1"/>
</dbReference>
<feature type="region of interest" description="Disordered" evidence="7">
    <location>
        <begin position="403"/>
        <end position="428"/>
    </location>
</feature>
<dbReference type="Gene3D" id="1.10.10.60">
    <property type="entry name" value="Homeodomain-like"/>
    <property type="match status" value="3"/>
</dbReference>
<name>A0A978UAY8_ZIZJJ</name>
<keyword evidence="5" id="KW-0804">Transcription</keyword>
<accession>A0A978UAY8</accession>
<gene>
    <name evidence="10" type="ORF">FEM48_Zijuj12G0036100</name>
</gene>